<sequence>MVDNQNKSTVKTGIQINELVVLLCIVAIWLAFNLLTASKSPIIETDEVLYTDPSANLYFGNGFTSTGWYAQNGDQFWAGNVPLHQIFLYYWIRIFGFNPTSVRSINYIYMVGVVVFIWLTTIRLDLIKKQISRLALVFLILTDYGITYSYRSGRSDVICILLCSLVFLCYSIRNKFLRYISISILSVLFPFAGLQLLVYSFVLGIVLVCFLKRALLKEFLIVQFSSLFGLLMLTLVYIDRGVLKYFLLSIAPHSKLINNLVDNSNFVYDLVGDPSIQDRFSITGLLIKPIIFLVRDYSTVCVLICLLTIIGWQISQKQFRFKSSAFFGVVNIIVVSLTLSIVGKIPAYYSWMIFIPTTISLLMTLDKFLNKHYNYHNILTDKITKTIIIFNLILLIFASSGMFTRIFFKWERGDYSKAEKFVIKNVTKDDVVFCDEQAYYPAKIHAKKIFLPPYLRVISLAEKESISVLIVSPNSLTSFNNISKLIGGQWELKDSINEFSSDFLNIAKVKGYNLQVFSRLKKQEN</sequence>
<dbReference type="AlphaFoldDB" id="A0A926URX1"/>
<feature type="transmembrane region" description="Helical" evidence="1">
    <location>
        <begin position="75"/>
        <end position="92"/>
    </location>
</feature>
<protein>
    <submittedName>
        <fullName evidence="2">Uncharacterized protein</fullName>
    </submittedName>
</protein>
<keyword evidence="3" id="KW-1185">Reference proteome</keyword>
<feature type="transmembrane region" description="Helical" evidence="1">
    <location>
        <begin position="290"/>
        <end position="312"/>
    </location>
</feature>
<feature type="transmembrane region" description="Helical" evidence="1">
    <location>
        <begin position="386"/>
        <end position="408"/>
    </location>
</feature>
<evidence type="ECO:0000313" key="3">
    <source>
        <dbReference type="Proteomes" id="UP000631421"/>
    </source>
</evidence>
<feature type="transmembrane region" description="Helical" evidence="1">
    <location>
        <begin position="157"/>
        <end position="173"/>
    </location>
</feature>
<reference evidence="2" key="1">
    <citation type="journal article" date="2015" name="ISME J.">
        <title>Draft Genome Sequence of Streptomyces incarnatus NRRL8089, which Produces the Nucleoside Antibiotic Sinefungin.</title>
        <authorList>
            <person name="Oshima K."/>
            <person name="Hattori M."/>
            <person name="Shimizu H."/>
            <person name="Fukuda K."/>
            <person name="Nemoto M."/>
            <person name="Inagaki K."/>
            <person name="Tamura T."/>
        </authorList>
    </citation>
    <scope>NUCLEOTIDE SEQUENCE</scope>
    <source>
        <strain evidence="2">FACHB-1277</strain>
    </source>
</reference>
<name>A0A926URX1_9CYAN</name>
<feature type="transmembrane region" description="Helical" evidence="1">
    <location>
        <begin position="130"/>
        <end position="150"/>
    </location>
</feature>
<feature type="transmembrane region" description="Helical" evidence="1">
    <location>
        <begin position="348"/>
        <end position="365"/>
    </location>
</feature>
<evidence type="ECO:0000313" key="2">
    <source>
        <dbReference type="EMBL" id="MBD2149608.1"/>
    </source>
</evidence>
<keyword evidence="1" id="KW-0472">Membrane</keyword>
<feature type="transmembrane region" description="Helical" evidence="1">
    <location>
        <begin position="324"/>
        <end position="342"/>
    </location>
</feature>
<dbReference type="RefSeq" id="WP_190349975.1">
    <property type="nucleotide sequence ID" value="NZ_JACJPY010000010.1"/>
</dbReference>
<feature type="transmembrane region" description="Helical" evidence="1">
    <location>
        <begin position="104"/>
        <end position="124"/>
    </location>
</feature>
<dbReference type="EMBL" id="JACJPY010000010">
    <property type="protein sequence ID" value="MBD2149608.1"/>
    <property type="molecule type" value="Genomic_DNA"/>
</dbReference>
<feature type="transmembrane region" description="Helical" evidence="1">
    <location>
        <begin position="12"/>
        <end position="32"/>
    </location>
</feature>
<reference evidence="2" key="2">
    <citation type="submission" date="2020-08" db="EMBL/GenBank/DDBJ databases">
        <authorList>
            <person name="Chen M."/>
            <person name="Teng W."/>
            <person name="Zhao L."/>
            <person name="Hu C."/>
            <person name="Zhou Y."/>
            <person name="Han B."/>
            <person name="Song L."/>
            <person name="Shu W."/>
        </authorList>
    </citation>
    <scope>NUCLEOTIDE SEQUENCE</scope>
    <source>
        <strain evidence="2">FACHB-1277</strain>
    </source>
</reference>
<feature type="transmembrane region" description="Helical" evidence="1">
    <location>
        <begin position="219"/>
        <end position="238"/>
    </location>
</feature>
<comment type="caution">
    <text evidence="2">The sequence shown here is derived from an EMBL/GenBank/DDBJ whole genome shotgun (WGS) entry which is preliminary data.</text>
</comment>
<organism evidence="2 3">
    <name type="scientific">Pseudanabaena cinerea FACHB-1277</name>
    <dbReference type="NCBI Taxonomy" id="2949581"/>
    <lineage>
        <taxon>Bacteria</taxon>
        <taxon>Bacillati</taxon>
        <taxon>Cyanobacteriota</taxon>
        <taxon>Cyanophyceae</taxon>
        <taxon>Pseudanabaenales</taxon>
        <taxon>Pseudanabaenaceae</taxon>
        <taxon>Pseudanabaena</taxon>
        <taxon>Pseudanabaena cinerea</taxon>
    </lineage>
</organism>
<gene>
    <name evidence="2" type="ORF">H6F44_05635</name>
</gene>
<feature type="transmembrane region" description="Helical" evidence="1">
    <location>
        <begin position="179"/>
        <end position="207"/>
    </location>
</feature>
<evidence type="ECO:0000256" key="1">
    <source>
        <dbReference type="SAM" id="Phobius"/>
    </source>
</evidence>
<keyword evidence="1" id="KW-0812">Transmembrane</keyword>
<dbReference type="Proteomes" id="UP000631421">
    <property type="component" value="Unassembled WGS sequence"/>
</dbReference>
<proteinExistence type="predicted"/>
<accession>A0A926URX1</accession>
<keyword evidence="1" id="KW-1133">Transmembrane helix</keyword>